<dbReference type="Proteomes" id="UP000223913">
    <property type="component" value="Unassembled WGS sequence"/>
</dbReference>
<gene>
    <name evidence="1" type="ORF">CRP01_30835</name>
</gene>
<keyword evidence="2" id="KW-1185">Reference proteome</keyword>
<protein>
    <recommendedName>
        <fullName evidence="3">HYR domain-containing protein</fullName>
    </recommendedName>
</protein>
<feature type="non-terminal residue" evidence="1">
    <location>
        <position position="1766"/>
    </location>
</feature>
<organism evidence="1 2">
    <name type="scientific">Flavilitoribacter nigricans (strain ATCC 23147 / DSM 23189 / NBRC 102662 / NCIMB 1420 / SS-2)</name>
    <name type="common">Lewinella nigricans</name>
    <dbReference type="NCBI Taxonomy" id="1122177"/>
    <lineage>
        <taxon>Bacteria</taxon>
        <taxon>Pseudomonadati</taxon>
        <taxon>Bacteroidota</taxon>
        <taxon>Saprospiria</taxon>
        <taxon>Saprospirales</taxon>
        <taxon>Lewinellaceae</taxon>
        <taxon>Flavilitoribacter</taxon>
    </lineage>
</organism>
<sequence>MFVLLAFVFYLPTSQAQKVEKLEQGANGKAETPLNTVDWVTGNVNEQKAHFAECMTIPYHLELLDLVPGTTYCVTLGYDTKRGDRHAIDFLTSYRADVVNEHTDIFGHPHNPDVMPELIDPLINTNLEGLTLTEQQIALPAPSFPMAGVTPVDPSTHYQNAVVGAGEDYISLWNGTFVGMPCMQTESDLNTDNAFAGVKVCFQVDANESTVVLAWGGHIAASEVWGEGTSATDITGSPYHMFVAACGNDDYQGNVNGQCTMGELTAATGDLDGCGNKEVQLQASAVVAPAECFVTGPNPICGDDEGFYTATLPAGTGTIVAVDWEITEMGGDVANFTTTGNNSASDNSAPYTIGVTGVSGGTFTLTATITYCPDGLVCNGMGMLEEVVCVREVMVTEPPTVSVDDDFELCVDDDPAKLTGSPTPLGNGDLGCFMMDASTPAPGALTDIGMGMATFDPAIAGVGTYIIAYQYTTADGCSAEDYVTITVNPLPVITGPAAICDNDDEAEFSGDGDGGSFSIDPPLAGFVDNGDDTATLTPGIDDEGSYTITYTNENGCETSIPFTIYDSPVVSLTGPEELCEEDDPVLFTGSINGGSGVGGTFSINPNTGGFADNGNGTATLDPNLAGDGEYTITFTYTDNNQCTDDDTFVVTVNPTPEVAISQTGVPCDDETLTFTGMVNGANATGGTFTINPAPAGTFTDNGDGTASFTNDPVNDVGVFTITFAFTDANGCSAEVDLMLDLEQCCMFFATCALDDAVQMVEYCDYDAFLADNPFLTDITDVFSMVTDRPCGDLVMVADDVVGGTLCPDGISVIRRYFLFDDLNENGEFDQGEMFVQCNQQYLIEDNTAPEITCPVGILGLPCDFVLDPPYTTVSGFIAAGGTVFEECSDVADMTIDVEEQMTGDICSGRTLTRIYTITDECGNVSESCEQNFSWLPPAEATATAPEFDDEISCAEAVAFIAPSVVFSNGQTDDCEISVTVQPTVIPDFNQCDGGTITVSYSSSDQCGRPLELGPFVIDVLPAPFPTIGEPDLPASLSCADAFAFDEDDAGLVLYDNNEDGVCEISGSLTPTIGRDFDKCGGTIFVAYSGVICGNAINTITYEIEVEPAAAPEFESEPGDITVDCIDDVVTNDLAYDNGEDGECEISGTVTSTLEEVVPYDGCNGSFREVWTYTDECGRTIEDSRLVTISRAVSVLAETVEDVVCSNATEVLISYAVAGEPGIPDEYMIDADAAAEAAGFADVDWTALPGSPLTYSMSGDTEPGIYNFVFKVRDSDCPSCIAETPFTIEVVPPDYNLVCVGQVNVNLQDNCQATLDWDDVLNGTFFCLDESDYEIIVEDGDTSNGGTVDECGKYKYSVTGPEGESICWGYVLAEDKQAPVLEYCPEDVSGWDTYNYGYQEFICTDIDKLLLDGPVTYVLDADGNLIEGSISSKHAKWLFKHVSGYAKFTDNCGDITVTVTDEVITGYDPNCDDVVIRRKFTAVDSCKELASPDVCYQDIIIGKPSLDDVYCPKDAELDCEDDIKLDAKGNPHPDETGYPWLYQAFDVDYVKGEDDWADYEHKAYLNQTFCNLGASYTDGERIEVCEGTYKIVRTWEILDWCVEGYARVRECKQTIKVGDLSKPVVSCEEVDYDNDGHKDLRTYSTGPYDCTAAFAVPMPVVEDNCSSWEVLTEIVGFSTDGPVVATIAPGASRYVSGIPLGCHFIKYTVTDACGNKEVIFCAFQVEDQVEPIAVCDDDLNVSIGGQGLARVYADDIDEGSSDNCGPI</sequence>
<evidence type="ECO:0000313" key="1">
    <source>
        <dbReference type="EMBL" id="PHN02594.1"/>
    </source>
</evidence>
<accession>A0A2D0N257</accession>
<reference evidence="1 2" key="1">
    <citation type="submission" date="2017-10" db="EMBL/GenBank/DDBJ databases">
        <title>The draft genome sequence of Lewinella nigricans NBRC 102662.</title>
        <authorList>
            <person name="Wang K."/>
        </authorList>
    </citation>
    <scope>NUCLEOTIDE SEQUENCE [LARGE SCALE GENOMIC DNA]</scope>
    <source>
        <strain evidence="1 2">NBRC 102662</strain>
    </source>
</reference>
<dbReference type="EMBL" id="PDUD01000038">
    <property type="protein sequence ID" value="PHN02594.1"/>
    <property type="molecule type" value="Genomic_DNA"/>
</dbReference>
<name>A0A2D0N257_FLAN2</name>
<dbReference type="Gene3D" id="2.60.40.10">
    <property type="entry name" value="Immunoglobulins"/>
    <property type="match status" value="1"/>
</dbReference>
<evidence type="ECO:0000313" key="2">
    <source>
        <dbReference type="Proteomes" id="UP000223913"/>
    </source>
</evidence>
<dbReference type="InterPro" id="IPR013783">
    <property type="entry name" value="Ig-like_fold"/>
</dbReference>
<comment type="caution">
    <text evidence="1">The sequence shown here is derived from an EMBL/GenBank/DDBJ whole genome shotgun (WGS) entry which is preliminary data.</text>
</comment>
<proteinExistence type="predicted"/>
<evidence type="ECO:0008006" key="3">
    <source>
        <dbReference type="Google" id="ProtNLM"/>
    </source>
</evidence>